<reference evidence="3" key="1">
    <citation type="submission" date="2023-07" db="EMBL/GenBank/DDBJ databases">
        <title>Black Yeasts Isolated from many extreme environments.</title>
        <authorList>
            <person name="Coleine C."/>
            <person name="Stajich J.E."/>
            <person name="Selbmann L."/>
        </authorList>
    </citation>
    <scope>NUCLEOTIDE SEQUENCE</scope>
    <source>
        <strain evidence="3">CCFEE 5485</strain>
    </source>
</reference>
<feature type="region of interest" description="Disordered" evidence="2">
    <location>
        <begin position="512"/>
        <end position="534"/>
    </location>
</feature>
<protein>
    <submittedName>
        <fullName evidence="3">Uncharacterized protein</fullName>
    </submittedName>
</protein>
<name>A0AAE0TSD9_9PEZI</name>
<comment type="caution">
    <text evidence="3">The sequence shown here is derived from an EMBL/GenBank/DDBJ whole genome shotgun (WGS) entry which is preliminary data.</text>
</comment>
<proteinExistence type="predicted"/>
<evidence type="ECO:0000313" key="4">
    <source>
        <dbReference type="Proteomes" id="UP001274830"/>
    </source>
</evidence>
<dbReference type="AlphaFoldDB" id="A0AAE0TSD9"/>
<dbReference type="EMBL" id="JAUTXT010000047">
    <property type="protein sequence ID" value="KAK3671082.1"/>
    <property type="molecule type" value="Genomic_DNA"/>
</dbReference>
<gene>
    <name evidence="3" type="ORF">LTR78_009043</name>
</gene>
<keyword evidence="1" id="KW-0175">Coiled coil</keyword>
<feature type="region of interest" description="Disordered" evidence="2">
    <location>
        <begin position="560"/>
        <end position="621"/>
    </location>
</feature>
<evidence type="ECO:0000256" key="1">
    <source>
        <dbReference type="SAM" id="Coils"/>
    </source>
</evidence>
<evidence type="ECO:0000313" key="3">
    <source>
        <dbReference type="EMBL" id="KAK3671082.1"/>
    </source>
</evidence>
<feature type="coiled-coil region" evidence="1">
    <location>
        <begin position="85"/>
        <end position="330"/>
    </location>
</feature>
<dbReference type="Proteomes" id="UP001274830">
    <property type="component" value="Unassembled WGS sequence"/>
</dbReference>
<evidence type="ECO:0000256" key="2">
    <source>
        <dbReference type="SAM" id="MobiDB-lite"/>
    </source>
</evidence>
<accession>A0AAE0TSD9</accession>
<organism evidence="3 4">
    <name type="scientific">Recurvomyces mirabilis</name>
    <dbReference type="NCBI Taxonomy" id="574656"/>
    <lineage>
        <taxon>Eukaryota</taxon>
        <taxon>Fungi</taxon>
        <taxon>Dikarya</taxon>
        <taxon>Ascomycota</taxon>
        <taxon>Pezizomycotina</taxon>
        <taxon>Dothideomycetes</taxon>
        <taxon>Dothideomycetidae</taxon>
        <taxon>Mycosphaerellales</taxon>
        <taxon>Teratosphaeriaceae</taxon>
        <taxon>Recurvomyces</taxon>
    </lineage>
</organism>
<keyword evidence="4" id="KW-1185">Reference proteome</keyword>
<feature type="compositionally biased region" description="Polar residues" evidence="2">
    <location>
        <begin position="518"/>
        <end position="532"/>
    </location>
</feature>
<feature type="region of interest" description="Disordered" evidence="2">
    <location>
        <begin position="465"/>
        <end position="484"/>
    </location>
</feature>
<sequence>MDSSSQDLAMRLGYIFRSFEDAQELLATMPTLYEEARRSGNEQAALEDCVNTQREQILAFEANTAAASQIIEESKSETESLKSLCATLRSREIALQQKCEQLEKANSNLLTLASQRQDAIQKATKQISALTEENDRLRSQFPSPDRKQQHQLTNILQASVEHAQEKAASLEKELRIMREEWNEATEQSKDSLAQLSASEKQREVLTANLKSVVAKHDELKAERTELKSSLNNSQQLLNEAKEENAILRDSEAVAQQKADALESGSEVLRDLLALRSQQQDQSTDEYNEELNRMEAERDDAIDRQTELEQERDLERQLTIAQQREMEIENASLQVAVYQSALTIAAPRKEIIQQHNDMSRNTRKQYFDTHEISKRLYGHFADRVHDLYDRIDGLVVSYNGYELPRGFGRPECQTQSYELRDLGGVEEGDFDVQCAHLDERPWSLIEHGAPYDGPLVDGSFTRYTDTGAASSKSHKHLPRTDTDFRVPTAHMLIDRSDTPQSDTTDHARLERLLSSSSEQVQTPSPTRRASQSPLFERECAAAAAAAAEDVVKEDVSKLAKPEPIMPSKRGIDFYPLPRPKRTRITRPDDPRLRAPRQPRGDSIAMRARCPSVRGDSYRPSYA</sequence>